<comment type="caution">
    <text evidence="1">The sequence shown here is derived from an EMBL/GenBank/DDBJ whole genome shotgun (WGS) entry which is preliminary data.</text>
</comment>
<name>A0ABS0XGI2_9ACTN</name>
<dbReference type="RefSeq" id="WP_190120369.1">
    <property type="nucleotide sequence ID" value="NZ_BMVR01000023.1"/>
</dbReference>
<sequence>MDGHFTAWLTTGPLFLDGEFCDLTVLRDERVDDGAGSTVWVSTDRQVFHALTGTRHADNDTSGAQAEAEALLRASGWRTVGCWDVVESGGCVAVEFATWLWAVGPDSRS</sequence>
<dbReference type="EMBL" id="JAEKOZ010000036">
    <property type="protein sequence ID" value="MBJ3812303.1"/>
    <property type="molecule type" value="Genomic_DNA"/>
</dbReference>
<proteinExistence type="predicted"/>
<accession>A0ABS0XGI2</accession>
<evidence type="ECO:0008006" key="3">
    <source>
        <dbReference type="Google" id="ProtNLM"/>
    </source>
</evidence>
<dbReference type="Proteomes" id="UP000634780">
    <property type="component" value="Unassembled WGS sequence"/>
</dbReference>
<protein>
    <recommendedName>
        <fullName evidence="3">ASCH domain-containing protein</fullName>
    </recommendedName>
</protein>
<reference evidence="1 2" key="1">
    <citation type="submission" date="2020-12" db="EMBL/GenBank/DDBJ databases">
        <title>Streptomyces typhae sp. nov., a novel endophytic actinomycete isolated from the root of cattail pollen (Typha angustifolia L.).</title>
        <authorList>
            <person name="Peng C."/>
            <person name="Liu C."/>
        </authorList>
    </citation>
    <scope>NUCLEOTIDE SEQUENCE [LARGE SCALE GENOMIC DNA]</scope>
    <source>
        <strain evidence="1 2">JCM 4753</strain>
    </source>
</reference>
<organism evidence="1 2">
    <name type="scientific">Streptomyces flavofungini</name>
    <dbReference type="NCBI Taxonomy" id="68200"/>
    <lineage>
        <taxon>Bacteria</taxon>
        <taxon>Bacillati</taxon>
        <taxon>Actinomycetota</taxon>
        <taxon>Actinomycetes</taxon>
        <taxon>Kitasatosporales</taxon>
        <taxon>Streptomycetaceae</taxon>
        <taxon>Streptomyces</taxon>
    </lineage>
</organism>
<keyword evidence="2" id="KW-1185">Reference proteome</keyword>
<gene>
    <name evidence="1" type="ORF">JGB26_35355</name>
</gene>
<evidence type="ECO:0000313" key="1">
    <source>
        <dbReference type="EMBL" id="MBJ3812303.1"/>
    </source>
</evidence>
<evidence type="ECO:0000313" key="2">
    <source>
        <dbReference type="Proteomes" id="UP000634780"/>
    </source>
</evidence>